<dbReference type="EMBL" id="CP001712">
    <property type="protein sequence ID" value="EAR14230.1"/>
    <property type="molecule type" value="Genomic_DNA"/>
</dbReference>
<evidence type="ECO:0000259" key="6">
    <source>
        <dbReference type="PROSITE" id="PS50110"/>
    </source>
</evidence>
<dbReference type="PROSITE" id="PS51755">
    <property type="entry name" value="OMPR_PHOB"/>
    <property type="match status" value="1"/>
</dbReference>
<dbReference type="GO" id="GO:0000976">
    <property type="term" value="F:transcription cis-regulatory region binding"/>
    <property type="evidence" value="ECO:0007669"/>
    <property type="project" value="TreeGrafter"/>
</dbReference>
<dbReference type="InterPro" id="IPR036388">
    <property type="entry name" value="WH-like_DNA-bd_sf"/>
</dbReference>
<proteinExistence type="predicted"/>
<reference evidence="8 9" key="1">
    <citation type="journal article" date="2009" name="J. Bacteriol.">
        <title>Complete genome sequence of Robiginitalea biformata HTCC2501.</title>
        <authorList>
            <person name="Oh H.M."/>
            <person name="Giovannoni S.J."/>
            <person name="Lee K."/>
            <person name="Ferriera S."/>
            <person name="Johnson J."/>
            <person name="Cho J.C."/>
        </authorList>
    </citation>
    <scope>NUCLEOTIDE SEQUENCE [LARGE SCALE GENOMIC DNA]</scope>
    <source>
        <strain evidence="9">ATCC BAA-864 / HTCC2501 / KCTC 12146</strain>
    </source>
</reference>
<dbReference type="eggNOG" id="COG0745">
    <property type="taxonomic scope" value="Bacteria"/>
</dbReference>
<dbReference type="GO" id="GO:0005829">
    <property type="term" value="C:cytosol"/>
    <property type="evidence" value="ECO:0007669"/>
    <property type="project" value="TreeGrafter"/>
</dbReference>
<evidence type="ECO:0000256" key="3">
    <source>
        <dbReference type="ARBA" id="ARBA00023125"/>
    </source>
</evidence>
<dbReference type="GO" id="GO:0006355">
    <property type="term" value="P:regulation of DNA-templated transcription"/>
    <property type="evidence" value="ECO:0007669"/>
    <property type="project" value="InterPro"/>
</dbReference>
<dbReference type="Gene3D" id="3.40.50.2300">
    <property type="match status" value="1"/>
</dbReference>
<dbReference type="OrthoDB" id="9790442at2"/>
<evidence type="ECO:0000256" key="2">
    <source>
        <dbReference type="ARBA" id="ARBA00023012"/>
    </source>
</evidence>
<evidence type="ECO:0000313" key="8">
    <source>
        <dbReference type="EMBL" id="EAR14230.1"/>
    </source>
</evidence>
<organism evidence="8 9">
    <name type="scientific">Robiginitalea biformata (strain ATCC BAA-864 / DSM 15991 / KCTC 12146 / HTCC2501)</name>
    <dbReference type="NCBI Taxonomy" id="313596"/>
    <lineage>
        <taxon>Bacteria</taxon>
        <taxon>Pseudomonadati</taxon>
        <taxon>Bacteroidota</taxon>
        <taxon>Flavobacteriia</taxon>
        <taxon>Flavobacteriales</taxon>
        <taxon>Flavobacteriaceae</taxon>
        <taxon>Robiginitalea</taxon>
    </lineage>
</organism>
<feature type="domain" description="OmpR/PhoB-type" evidence="7">
    <location>
        <begin position="133"/>
        <end position="230"/>
    </location>
</feature>
<dbReference type="Pfam" id="PF00072">
    <property type="entry name" value="Response_reg"/>
    <property type="match status" value="1"/>
</dbReference>
<keyword evidence="9" id="KW-1185">Reference proteome</keyword>
<keyword evidence="2" id="KW-0902">Two-component regulatory system</keyword>
<dbReference type="InterPro" id="IPR039420">
    <property type="entry name" value="WalR-like"/>
</dbReference>
<dbReference type="Pfam" id="PF00486">
    <property type="entry name" value="Trans_reg_C"/>
    <property type="match status" value="1"/>
</dbReference>
<dbReference type="PROSITE" id="PS50110">
    <property type="entry name" value="RESPONSE_REGULATORY"/>
    <property type="match status" value="1"/>
</dbReference>
<dbReference type="GO" id="GO:0032993">
    <property type="term" value="C:protein-DNA complex"/>
    <property type="evidence" value="ECO:0007669"/>
    <property type="project" value="TreeGrafter"/>
</dbReference>
<dbReference type="KEGG" id="rbi:RB2501_02360"/>
<sequence length="236" mass="27100">MEAKTYKLLLVEDDTSLGYLLTEYLGMKGFDLRWIQAPSEVMPLLEQRAFDLVILDVMMPGTDGFTLGRQIHDRFPGLPFIFLTARSMKIDVLKGFSVGAVDYLKKPIDEEELVVRIETLLSRLEPVSGAEPETTLKLGRYTFDSLNQKLLIDGEERSLTNRESELLAHLARNRNRLCTHGEILKRIWGRNDYFNRKSLNVFITRLRKLLDADDSLKIENIHGQGFIFRIPGNGDR</sequence>
<dbReference type="STRING" id="313596.RB2501_02360"/>
<protein>
    <submittedName>
        <fullName evidence="8">Two-component system response regulator</fullName>
    </submittedName>
</protein>
<dbReference type="Gene3D" id="1.10.10.10">
    <property type="entry name" value="Winged helix-like DNA-binding domain superfamily/Winged helix DNA-binding domain"/>
    <property type="match status" value="1"/>
</dbReference>
<dbReference type="AlphaFoldDB" id="A4CPA9"/>
<evidence type="ECO:0000256" key="4">
    <source>
        <dbReference type="PROSITE-ProRule" id="PRU00169"/>
    </source>
</evidence>
<keyword evidence="3 5" id="KW-0238">DNA-binding</keyword>
<evidence type="ECO:0000256" key="1">
    <source>
        <dbReference type="ARBA" id="ARBA00022553"/>
    </source>
</evidence>
<dbReference type="GO" id="GO:0000156">
    <property type="term" value="F:phosphorelay response regulator activity"/>
    <property type="evidence" value="ECO:0007669"/>
    <property type="project" value="TreeGrafter"/>
</dbReference>
<dbReference type="PANTHER" id="PTHR48111:SF40">
    <property type="entry name" value="PHOSPHATE REGULON TRANSCRIPTIONAL REGULATORY PROTEIN PHOB"/>
    <property type="match status" value="1"/>
</dbReference>
<feature type="DNA-binding region" description="OmpR/PhoB-type" evidence="5">
    <location>
        <begin position="133"/>
        <end position="230"/>
    </location>
</feature>
<dbReference type="Proteomes" id="UP000009049">
    <property type="component" value="Chromosome"/>
</dbReference>
<dbReference type="SMART" id="SM00448">
    <property type="entry name" value="REC"/>
    <property type="match status" value="1"/>
</dbReference>
<dbReference type="InterPro" id="IPR001789">
    <property type="entry name" value="Sig_transdc_resp-reg_receiver"/>
</dbReference>
<feature type="domain" description="Response regulatory" evidence="6">
    <location>
        <begin position="7"/>
        <end position="121"/>
    </location>
</feature>
<accession>A4CPA9</accession>
<dbReference type="CDD" id="cd00383">
    <property type="entry name" value="trans_reg_C"/>
    <property type="match status" value="1"/>
</dbReference>
<dbReference type="SUPFAM" id="SSF52172">
    <property type="entry name" value="CheY-like"/>
    <property type="match status" value="1"/>
</dbReference>
<evidence type="ECO:0000313" key="9">
    <source>
        <dbReference type="Proteomes" id="UP000009049"/>
    </source>
</evidence>
<dbReference type="InterPro" id="IPR001867">
    <property type="entry name" value="OmpR/PhoB-type_DNA-bd"/>
</dbReference>
<dbReference type="PANTHER" id="PTHR48111">
    <property type="entry name" value="REGULATOR OF RPOS"/>
    <property type="match status" value="1"/>
</dbReference>
<name>A4CPA9_ROBBH</name>
<dbReference type="CDD" id="cd17574">
    <property type="entry name" value="REC_OmpR"/>
    <property type="match status" value="1"/>
</dbReference>
<dbReference type="HOGENOM" id="CLU_000445_30_3_10"/>
<keyword evidence="1 4" id="KW-0597">Phosphoprotein</keyword>
<gene>
    <name evidence="8" type="ordered locus">RB2501_02360</name>
</gene>
<dbReference type="SMART" id="SM00862">
    <property type="entry name" value="Trans_reg_C"/>
    <property type="match status" value="1"/>
</dbReference>
<evidence type="ECO:0000256" key="5">
    <source>
        <dbReference type="PROSITE-ProRule" id="PRU01091"/>
    </source>
</evidence>
<evidence type="ECO:0000259" key="7">
    <source>
        <dbReference type="PROSITE" id="PS51755"/>
    </source>
</evidence>
<feature type="modified residue" description="4-aspartylphosphate" evidence="4">
    <location>
        <position position="56"/>
    </location>
</feature>
<dbReference type="RefSeq" id="WP_015755666.1">
    <property type="nucleotide sequence ID" value="NC_013222.1"/>
</dbReference>
<dbReference type="InterPro" id="IPR011006">
    <property type="entry name" value="CheY-like_superfamily"/>
</dbReference>